<comment type="similarity">
    <text evidence="6">Belongs to the rubredoxin family.</text>
</comment>
<name>Q467W0_METBF</name>
<proteinExistence type="inferred from homology"/>
<sequence length="53" mass="6033">MTQMYRCGNCGYLYNPDRGDSSQSIAPDTPFQCLPKSWKCPRCGAPKEKFKKV</sequence>
<evidence type="ECO:0000256" key="5">
    <source>
        <dbReference type="ARBA" id="ARBA00023004"/>
    </source>
</evidence>
<gene>
    <name evidence="8" type="ordered locus">Mbar_A2937</name>
</gene>
<accession>Q467W0</accession>
<evidence type="ECO:0000256" key="3">
    <source>
        <dbReference type="ARBA" id="ARBA00022723"/>
    </source>
</evidence>
<comment type="cofactor">
    <cofactor evidence="6">
        <name>Fe(3+)</name>
        <dbReference type="ChEBI" id="CHEBI:29034"/>
    </cofactor>
</comment>
<organism evidence="8">
    <name type="scientific">Methanosarcina barkeri (strain Fusaro / DSM 804)</name>
    <dbReference type="NCBI Taxonomy" id="269797"/>
    <lineage>
        <taxon>Archaea</taxon>
        <taxon>Methanobacteriati</taxon>
        <taxon>Methanobacteriota</taxon>
        <taxon>Stenosarchaea group</taxon>
        <taxon>Methanomicrobia</taxon>
        <taxon>Methanosarcinales</taxon>
        <taxon>Methanosarcinaceae</taxon>
        <taxon>Methanosarcina</taxon>
    </lineage>
</organism>
<dbReference type="AlphaFoldDB" id="Q467W0"/>
<dbReference type="GO" id="GO:0009055">
    <property type="term" value="F:electron transfer activity"/>
    <property type="evidence" value="ECO:0007669"/>
    <property type="project" value="TreeGrafter"/>
</dbReference>
<evidence type="ECO:0000313" key="8">
    <source>
        <dbReference type="EMBL" id="AAZ71832.1"/>
    </source>
</evidence>
<keyword evidence="3 6" id="KW-0479">Metal-binding</keyword>
<evidence type="ECO:0000259" key="7">
    <source>
        <dbReference type="PROSITE" id="PS50903"/>
    </source>
</evidence>
<feature type="domain" description="Rubredoxin-like" evidence="7">
    <location>
        <begin position="2"/>
        <end position="53"/>
    </location>
</feature>
<comment type="function">
    <text evidence="1">Rubredoxin is a small nonheme, iron protein lacking acid-labile sulfide. Its single Fe, chelated to 4 Cys, functions as an electron acceptor and may also stabilize the conformation of the molecule.</text>
</comment>
<evidence type="ECO:0000256" key="4">
    <source>
        <dbReference type="ARBA" id="ARBA00022982"/>
    </source>
</evidence>
<dbReference type="PaxDb" id="269797-Mbar_A2937"/>
<reference evidence="8" key="1">
    <citation type="submission" date="2006-06" db="EMBL/GenBank/DDBJ databases">
        <title>Complete sequence of chromosome 1 of Methanosarcina barkeri str. fusaro.</title>
        <authorList>
            <person name="Copeland A."/>
            <person name="Lucas S."/>
            <person name="Lapidus A."/>
            <person name="Barry K."/>
            <person name="Detter J.C."/>
            <person name="Glavina T."/>
            <person name="Hammon N."/>
            <person name="Israni S."/>
            <person name="Pitluck S."/>
            <person name="Goodwin L.A."/>
            <person name="Saunders E.H."/>
            <person name="Schmutz J."/>
            <person name="Larimer F."/>
            <person name="Land M."/>
            <person name="Anderson I."/>
            <person name="Richardson P."/>
        </authorList>
    </citation>
    <scope>NUCLEOTIDE SEQUENCE</scope>
    <source>
        <strain evidence="8">Fusaro</strain>
    </source>
</reference>
<dbReference type="GO" id="GO:0005506">
    <property type="term" value="F:iron ion binding"/>
    <property type="evidence" value="ECO:0007669"/>
    <property type="project" value="UniProtKB-UniRule"/>
</dbReference>
<evidence type="ECO:0000256" key="6">
    <source>
        <dbReference type="RuleBase" id="RU003820"/>
    </source>
</evidence>
<dbReference type="PROSITE" id="PS50903">
    <property type="entry name" value="RUBREDOXIN_LIKE"/>
    <property type="match status" value="1"/>
</dbReference>
<dbReference type="InterPro" id="IPR024934">
    <property type="entry name" value="Rubredoxin-like_dom"/>
</dbReference>
<dbReference type="GO" id="GO:0043448">
    <property type="term" value="P:alkane catabolic process"/>
    <property type="evidence" value="ECO:0007669"/>
    <property type="project" value="TreeGrafter"/>
</dbReference>
<dbReference type="KEGG" id="mba:Mbar_A2937"/>
<dbReference type="InterPro" id="IPR050526">
    <property type="entry name" value="Rubredoxin_ET"/>
</dbReference>
<dbReference type="Gene3D" id="2.20.28.10">
    <property type="match status" value="1"/>
</dbReference>
<dbReference type="HOGENOM" id="CLU_128747_3_3_2"/>
<dbReference type="CDD" id="cd00730">
    <property type="entry name" value="rubredoxin"/>
    <property type="match status" value="1"/>
</dbReference>
<evidence type="ECO:0000256" key="1">
    <source>
        <dbReference type="ARBA" id="ARBA00002360"/>
    </source>
</evidence>
<keyword evidence="4 6" id="KW-0249">Electron transport</keyword>
<dbReference type="STRING" id="269797.Mbar_A2937"/>
<keyword evidence="2" id="KW-0813">Transport</keyword>
<dbReference type="OrthoDB" id="371635at2157"/>
<dbReference type="InterPro" id="IPR018527">
    <property type="entry name" value="Rubredoxin_Fe_BS"/>
</dbReference>
<dbReference type="PANTHER" id="PTHR47627:SF1">
    <property type="entry name" value="RUBREDOXIN-1-RELATED"/>
    <property type="match status" value="1"/>
</dbReference>
<keyword evidence="5 6" id="KW-0408">Iron</keyword>
<dbReference type="EMBL" id="CP000099">
    <property type="protein sequence ID" value="AAZ71832.1"/>
    <property type="molecule type" value="Genomic_DNA"/>
</dbReference>
<dbReference type="eggNOG" id="arCOG04391">
    <property type="taxonomic scope" value="Archaea"/>
</dbReference>
<dbReference type="PROSITE" id="PS00202">
    <property type="entry name" value="RUBREDOXIN"/>
    <property type="match status" value="1"/>
</dbReference>
<dbReference type="SUPFAM" id="SSF57802">
    <property type="entry name" value="Rubredoxin-like"/>
    <property type="match status" value="1"/>
</dbReference>
<dbReference type="PRINTS" id="PR00163">
    <property type="entry name" value="RUBREDOXIN"/>
</dbReference>
<evidence type="ECO:0000256" key="2">
    <source>
        <dbReference type="ARBA" id="ARBA00022448"/>
    </source>
</evidence>
<dbReference type="Pfam" id="PF00301">
    <property type="entry name" value="Rubredoxin"/>
    <property type="match status" value="1"/>
</dbReference>
<protein>
    <recommendedName>
        <fullName evidence="6">Rubredoxin</fullName>
    </recommendedName>
</protein>
<dbReference type="PANTHER" id="PTHR47627">
    <property type="entry name" value="RUBREDOXIN"/>
    <property type="match status" value="1"/>
</dbReference>
<dbReference type="InterPro" id="IPR024935">
    <property type="entry name" value="Rubredoxin_dom"/>
</dbReference>